<dbReference type="HOGENOM" id="CLU_155428_0_0_1"/>
<evidence type="ECO:0000313" key="5">
    <source>
        <dbReference type="EMBL" id="EFP03581.1"/>
    </source>
</evidence>
<dbReference type="OrthoDB" id="5824632at2759"/>
<evidence type="ECO:0000256" key="1">
    <source>
        <dbReference type="ARBA" id="ARBA00004613"/>
    </source>
</evidence>
<accession>E3MJP0</accession>
<reference evidence="5" key="1">
    <citation type="submission" date="2007-07" db="EMBL/GenBank/DDBJ databases">
        <title>PCAP assembly of the Caenorhabditis remanei genome.</title>
        <authorList>
            <consortium name="The Caenorhabditis remanei Sequencing Consortium"/>
            <person name="Wilson R.K."/>
        </authorList>
    </citation>
    <scope>NUCLEOTIDE SEQUENCE [LARGE SCALE GENOMIC DNA]</scope>
    <source>
        <strain evidence="5">PB4641</strain>
    </source>
</reference>
<name>E3MJP0_CAERE</name>
<dbReference type="KEGG" id="crq:GCK72_025391"/>
<dbReference type="AlphaFoldDB" id="E3MJP0"/>
<organism evidence="6">
    <name type="scientific">Caenorhabditis remanei</name>
    <name type="common">Caenorhabditis vulgaris</name>
    <dbReference type="NCBI Taxonomy" id="31234"/>
    <lineage>
        <taxon>Eukaryota</taxon>
        <taxon>Metazoa</taxon>
        <taxon>Ecdysozoa</taxon>
        <taxon>Nematoda</taxon>
        <taxon>Chromadorea</taxon>
        <taxon>Rhabditida</taxon>
        <taxon>Rhabditina</taxon>
        <taxon>Rhabditomorpha</taxon>
        <taxon>Rhabditoidea</taxon>
        <taxon>Rhabditidae</taxon>
        <taxon>Peloderinae</taxon>
        <taxon>Caenorhabditis</taxon>
    </lineage>
</organism>
<dbReference type="GO" id="GO:0009986">
    <property type="term" value="C:cell surface"/>
    <property type="evidence" value="ECO:0007669"/>
    <property type="project" value="InterPro"/>
</dbReference>
<dbReference type="InterPro" id="IPR038479">
    <property type="entry name" value="Transthyretin-like_sf"/>
</dbReference>
<protein>
    <submittedName>
        <fullName evidence="5">CRE-TTR-34 protein</fullName>
    </submittedName>
</protein>
<evidence type="ECO:0000256" key="4">
    <source>
        <dbReference type="ARBA" id="ARBA00022729"/>
    </source>
</evidence>
<proteinExistence type="inferred from homology"/>
<dbReference type="GO" id="GO:0005576">
    <property type="term" value="C:extracellular region"/>
    <property type="evidence" value="ECO:0007669"/>
    <property type="project" value="UniProtKB-SubCell"/>
</dbReference>
<sequence>MYLILLFLLLVSYGATETTRVRASVHCGFLKKEGLPIVSLMEEDFSSVPILNWFDSDDLLDETTVDYGEHFTLDGSEVEMFSTEPYLRIRHKCFTMEREDFVDLANFVEDPMGIIHVGHIVLTHQGYKINPMQLQA</sequence>
<dbReference type="EMBL" id="DS268450">
    <property type="protein sequence ID" value="EFP03581.1"/>
    <property type="molecule type" value="Genomic_DNA"/>
</dbReference>
<keyword evidence="3" id="KW-0964">Secreted</keyword>
<dbReference type="eggNOG" id="ENOG502THUG">
    <property type="taxonomic scope" value="Eukaryota"/>
</dbReference>
<keyword evidence="4" id="KW-0732">Signal</keyword>
<dbReference type="Gene3D" id="2.60.40.3330">
    <property type="match status" value="1"/>
</dbReference>
<dbReference type="InterPro" id="IPR001534">
    <property type="entry name" value="Transthyretin-like"/>
</dbReference>
<dbReference type="PANTHER" id="PTHR21700">
    <property type="entry name" value="TRANSTHYRETIN-LIKE FAMILY PROTEIN-RELATED"/>
    <property type="match status" value="1"/>
</dbReference>
<evidence type="ECO:0000313" key="6">
    <source>
        <dbReference type="Proteomes" id="UP000008281"/>
    </source>
</evidence>
<keyword evidence="6" id="KW-1185">Reference proteome</keyword>
<dbReference type="PANTHER" id="PTHR21700:SF38">
    <property type="entry name" value="TRANSTHYRETIN-RELATED FAMILY DOMAIN-RELATED"/>
    <property type="match status" value="1"/>
</dbReference>
<dbReference type="CTD" id="9819407"/>
<dbReference type="OMA" id="PYLRIRH"/>
<evidence type="ECO:0000256" key="3">
    <source>
        <dbReference type="ARBA" id="ARBA00022525"/>
    </source>
</evidence>
<dbReference type="Pfam" id="PF01060">
    <property type="entry name" value="TTR-52"/>
    <property type="match status" value="1"/>
</dbReference>
<comment type="subcellular location">
    <subcellularLocation>
        <location evidence="1">Secreted</location>
    </subcellularLocation>
</comment>
<dbReference type="RefSeq" id="XP_003103610.2">
    <property type="nucleotide sequence ID" value="XM_003103562.2"/>
</dbReference>
<dbReference type="Proteomes" id="UP000008281">
    <property type="component" value="Unassembled WGS sequence"/>
</dbReference>
<gene>
    <name evidence="5" type="primary">Cre-ttr-34</name>
    <name evidence="5" type="ORF">CRE_19244</name>
</gene>
<comment type="similarity">
    <text evidence="2">Belongs to the nematode transthyretin-like family.</text>
</comment>
<dbReference type="FunCoup" id="E3MJP0">
    <property type="interactions" value="1435"/>
</dbReference>
<dbReference type="GeneID" id="9819407"/>
<evidence type="ECO:0000256" key="2">
    <source>
        <dbReference type="ARBA" id="ARBA00010112"/>
    </source>
</evidence>